<reference evidence="2" key="1">
    <citation type="submission" date="2016-12" db="EMBL/GenBank/DDBJ databases">
        <authorList>
            <person name="Moulin L."/>
        </authorList>
    </citation>
    <scope>NUCLEOTIDE SEQUENCE [LARGE SCALE GENOMIC DNA]</scope>
    <source>
        <strain evidence="2">STM 7183</strain>
    </source>
</reference>
<evidence type="ECO:0000313" key="3">
    <source>
        <dbReference type="Proteomes" id="UP000195569"/>
    </source>
</evidence>
<evidence type="ECO:0000256" key="1">
    <source>
        <dbReference type="SAM" id="MobiDB-lite"/>
    </source>
</evidence>
<organism evidence="2 3">
    <name type="scientific">Paraburkholderia piptadeniae</name>
    <dbReference type="NCBI Taxonomy" id="1701573"/>
    <lineage>
        <taxon>Bacteria</taxon>
        <taxon>Pseudomonadati</taxon>
        <taxon>Pseudomonadota</taxon>
        <taxon>Betaproteobacteria</taxon>
        <taxon>Burkholderiales</taxon>
        <taxon>Burkholderiaceae</taxon>
        <taxon>Paraburkholderia</taxon>
    </lineage>
</organism>
<proteinExistence type="predicted"/>
<gene>
    <name evidence="2" type="ORF">BN2476_600006</name>
</gene>
<keyword evidence="3" id="KW-1185">Reference proteome</keyword>
<dbReference type="Proteomes" id="UP000195569">
    <property type="component" value="Unassembled WGS sequence"/>
</dbReference>
<evidence type="ECO:0000313" key="2">
    <source>
        <dbReference type="EMBL" id="SIT47777.1"/>
    </source>
</evidence>
<dbReference type="EMBL" id="CYGY02000060">
    <property type="protein sequence ID" value="SIT47777.1"/>
    <property type="molecule type" value="Genomic_DNA"/>
</dbReference>
<accession>A0A1N7SK52</accession>
<feature type="region of interest" description="Disordered" evidence="1">
    <location>
        <begin position="1"/>
        <end position="57"/>
    </location>
</feature>
<comment type="caution">
    <text evidence="2">The sequence shown here is derived from an EMBL/GenBank/DDBJ whole genome shotgun (WGS) entry which is preliminary data.</text>
</comment>
<protein>
    <submittedName>
        <fullName evidence="2">Uncharacterized protein</fullName>
    </submittedName>
</protein>
<sequence length="94" mass="9659">MGGGATPPDEPDGHNAEGDTGDLSIFDQADAVNRRRRRTGHFPRTAPGGSMPPFARDGSNCPGLVSDWPDAGKAAEIWAAGISGVWRLSGGAVS</sequence>
<name>A0A1N7SK52_9BURK</name>
<dbReference type="AlphaFoldDB" id="A0A1N7SK52"/>